<evidence type="ECO:0000256" key="1">
    <source>
        <dbReference type="ARBA" id="ARBA00022729"/>
    </source>
</evidence>
<dbReference type="EMBL" id="JAJBZT010000003">
    <property type="protein sequence ID" value="MCB6183091.1"/>
    <property type="molecule type" value="Genomic_DNA"/>
</dbReference>
<dbReference type="SUPFAM" id="SSF53850">
    <property type="entry name" value="Periplasmic binding protein-like II"/>
    <property type="match status" value="1"/>
</dbReference>
<keyword evidence="1 2" id="KW-0732">Signal</keyword>
<reference evidence="4" key="1">
    <citation type="submission" date="2021-10" db="EMBL/GenBank/DDBJ databases">
        <title>The complete genome sequence of Leeia sp. TBRC 13508.</title>
        <authorList>
            <person name="Charoenyingcharoen P."/>
            <person name="Yukphan P."/>
        </authorList>
    </citation>
    <scope>NUCLEOTIDE SEQUENCE</scope>
    <source>
        <strain evidence="4">TBRC 13508</strain>
    </source>
</reference>
<evidence type="ECO:0000259" key="3">
    <source>
        <dbReference type="SMART" id="SM00062"/>
    </source>
</evidence>
<evidence type="ECO:0000313" key="4">
    <source>
        <dbReference type="EMBL" id="MCB6183091.1"/>
    </source>
</evidence>
<accession>A0ABS8D4E8</accession>
<evidence type="ECO:0000256" key="2">
    <source>
        <dbReference type="SAM" id="SignalP"/>
    </source>
</evidence>
<dbReference type="RefSeq" id="WP_227179524.1">
    <property type="nucleotide sequence ID" value="NZ_JAJBZT010000003.1"/>
</dbReference>
<feature type="domain" description="Solute-binding protein family 3/N-terminal" evidence="3">
    <location>
        <begin position="20"/>
        <end position="246"/>
    </location>
</feature>
<evidence type="ECO:0000313" key="5">
    <source>
        <dbReference type="Proteomes" id="UP001165395"/>
    </source>
</evidence>
<comment type="caution">
    <text evidence="4">The sequence shown here is derived from an EMBL/GenBank/DDBJ whole genome shotgun (WGS) entry which is preliminary data.</text>
</comment>
<proteinExistence type="predicted"/>
<protein>
    <submittedName>
        <fullName evidence="4">Transporter substrate-binding domain-containing protein</fullName>
    </submittedName>
</protein>
<dbReference type="PANTHER" id="PTHR35936:SF6">
    <property type="entry name" value="AMINO ACID ABC TRANSPORTER SUBSTRATE-BINDING PAAT FAMILY PROTEIN"/>
    <property type="match status" value="1"/>
</dbReference>
<dbReference type="Proteomes" id="UP001165395">
    <property type="component" value="Unassembled WGS sequence"/>
</dbReference>
<dbReference type="PANTHER" id="PTHR35936">
    <property type="entry name" value="MEMBRANE-BOUND LYTIC MUREIN TRANSGLYCOSYLASE F"/>
    <property type="match status" value="1"/>
</dbReference>
<dbReference type="SMART" id="SM00062">
    <property type="entry name" value="PBPb"/>
    <property type="match status" value="1"/>
</dbReference>
<keyword evidence="5" id="KW-1185">Reference proteome</keyword>
<gene>
    <name evidence="4" type="ORF">LIN78_05950</name>
</gene>
<dbReference type="Pfam" id="PF00497">
    <property type="entry name" value="SBP_bac_3"/>
    <property type="match status" value="1"/>
</dbReference>
<dbReference type="Gene3D" id="3.40.190.10">
    <property type="entry name" value="Periplasmic binding protein-like II"/>
    <property type="match status" value="2"/>
</dbReference>
<sequence>MKYLFVCVALLLSGLSSAENLRVIAEDDWFPYSAEIKGKPSGLSVDLVKAAYNAVGTPINMITLPYARCMKLLEAGKEPVCFDTSKDSATLPKYLFSDEPLYIARIAIYAKTGRFSAQNIGLSDLIGRKIGLTNGYTYGDAVEQSTSMLKDYSNSDLHSLRKLAIGRVDYVLAYDQVATYLINMHKEELAGKIKPVGLALEVPIYVTFSATHLKGRFAKDMFDQGFALIKRNGTYSQIMQKWQAATPTN</sequence>
<organism evidence="4 5">
    <name type="scientific">Leeia speluncae</name>
    <dbReference type="NCBI Taxonomy" id="2884804"/>
    <lineage>
        <taxon>Bacteria</taxon>
        <taxon>Pseudomonadati</taxon>
        <taxon>Pseudomonadota</taxon>
        <taxon>Betaproteobacteria</taxon>
        <taxon>Neisseriales</taxon>
        <taxon>Leeiaceae</taxon>
        <taxon>Leeia</taxon>
    </lineage>
</organism>
<dbReference type="InterPro" id="IPR001638">
    <property type="entry name" value="Solute-binding_3/MltF_N"/>
</dbReference>
<feature type="signal peptide" evidence="2">
    <location>
        <begin position="1"/>
        <end position="18"/>
    </location>
</feature>
<feature type="chain" id="PRO_5046269009" evidence="2">
    <location>
        <begin position="19"/>
        <end position="249"/>
    </location>
</feature>
<name>A0ABS8D4E8_9NEIS</name>